<evidence type="ECO:0000313" key="2">
    <source>
        <dbReference type="EMBL" id="BAU18554.1"/>
    </source>
</evidence>
<proteinExistence type="predicted"/>
<evidence type="ECO:0000313" key="4">
    <source>
        <dbReference type="Proteomes" id="UP000067008"/>
    </source>
</evidence>
<dbReference type="AlphaFoldDB" id="A0A0H5B3N6"/>
<reference evidence="3 6" key="3">
    <citation type="submission" date="2017-11" db="EMBL/GenBank/DDBJ databases">
        <title>Genome sequencing of Prevotella intermedia KCOM 1101.</title>
        <authorList>
            <person name="Kook J.-K."/>
            <person name="Park S.-N."/>
            <person name="Lim Y.K."/>
        </authorList>
    </citation>
    <scope>NUCLEOTIDE SEQUENCE [LARGE SCALE GENOMIC DNA]</scope>
    <source>
        <strain evidence="3 6">KCOM 1101</strain>
    </source>
</reference>
<dbReference type="Proteomes" id="UP000067008">
    <property type="component" value="Chromosome 1"/>
</dbReference>
<dbReference type="STRING" id="28131.BWX40_09955"/>
<evidence type="ECO:0000313" key="6">
    <source>
        <dbReference type="Proteomes" id="UP000229111"/>
    </source>
</evidence>
<name>A0A0H5B3N6_PREIN</name>
<dbReference type="EMBL" id="PEKM01000002">
    <property type="protein sequence ID" value="PIK17420.1"/>
    <property type="molecule type" value="Genomic_DNA"/>
</dbReference>
<gene>
    <name evidence="3" type="ORF">CTI16_10530</name>
    <name evidence="1" type="ORF">PI172_2025</name>
    <name evidence="2" type="ORF">PIOMA14_II_0049</name>
</gene>
<dbReference type="OMA" id="RESNMEQ"/>
<protein>
    <submittedName>
        <fullName evidence="3">Uncharacterized protein</fullName>
    </submittedName>
</protein>
<organism evidence="3 6">
    <name type="scientific">Prevotella intermedia</name>
    <dbReference type="NCBI Taxonomy" id="28131"/>
    <lineage>
        <taxon>Bacteria</taxon>
        <taxon>Pseudomonadati</taxon>
        <taxon>Bacteroidota</taxon>
        <taxon>Bacteroidia</taxon>
        <taxon>Bacteroidales</taxon>
        <taxon>Prevotellaceae</taxon>
        <taxon>Prevotella</taxon>
    </lineage>
</organism>
<dbReference type="EMBL" id="AP014598">
    <property type="protein sequence ID" value="BAU18554.1"/>
    <property type="molecule type" value="Genomic_DNA"/>
</dbReference>
<evidence type="ECO:0000313" key="3">
    <source>
        <dbReference type="EMBL" id="PIK17420.1"/>
    </source>
</evidence>
<reference evidence="1 4" key="1">
    <citation type="submission" date="2015-07" db="EMBL/GenBank/DDBJ databases">
        <title>Complete genome sequence of Prevotella intermedia strain 17-2.</title>
        <authorList>
            <person name="Nambu T."/>
        </authorList>
    </citation>
    <scope>NUCLEOTIDE SEQUENCE [LARGE SCALE GENOMIC DNA]</scope>
    <source>
        <strain evidence="1 4">17-2</strain>
    </source>
</reference>
<dbReference type="EMBL" id="AP014926">
    <property type="protein sequence ID" value="BAR96753.1"/>
    <property type="molecule type" value="Genomic_DNA"/>
</dbReference>
<dbReference type="PATRIC" id="fig|28131.4.peg.94"/>
<dbReference type="Proteomes" id="UP000217431">
    <property type="component" value="Chromosome II"/>
</dbReference>
<evidence type="ECO:0000313" key="1">
    <source>
        <dbReference type="EMBL" id="BAR96753.1"/>
    </source>
</evidence>
<sequence length="161" mass="19180">MTEKNKKERRQAMNSFAFIFGFTLLLFALFAVCTLKTAERGISMLDEKKARYDEIFRKQAGYNFRIDEMLKDMNNLATRERTDNEKAQYQMIITRHRQEMQDEINQAEADTTNYTLYNVLFNQLQATQETTPTYFEEKSRLDYLTGQIQKAQDILDKRNIR</sequence>
<dbReference type="Proteomes" id="UP000229111">
    <property type="component" value="Unassembled WGS sequence"/>
</dbReference>
<dbReference type="RefSeq" id="WP_014708707.1">
    <property type="nucleotide sequence ID" value="NZ_AP014598.1"/>
</dbReference>
<evidence type="ECO:0000313" key="5">
    <source>
        <dbReference type="Proteomes" id="UP000217431"/>
    </source>
</evidence>
<accession>A0A0H5B3N6</accession>
<reference evidence="2 5" key="2">
    <citation type="journal article" date="2016" name="DNA Res.">
        <title>The complete genome sequencing of Prevotella intermedia strain OMA14 and a subsequent fine-scale, intra-species genomic comparison reveal an unusual amplification of conjugative and mobile transposons and identify a novel Prevotella-lineage-specific repeat.</title>
        <authorList>
            <person name="Naito M."/>
            <person name="Ogura Y."/>
            <person name="Itoh T."/>
            <person name="Shoji M."/>
            <person name="Okamoto M."/>
            <person name="Hayashi T."/>
            <person name="Nakayama K."/>
        </authorList>
    </citation>
    <scope>NUCLEOTIDE SEQUENCE [LARGE SCALE GENOMIC DNA]</scope>
    <source>
        <strain evidence="2 5">OMA14</strain>
    </source>
</reference>